<evidence type="ECO:0000259" key="1">
    <source>
        <dbReference type="Pfam" id="PF13649"/>
    </source>
</evidence>
<dbReference type="InterPro" id="IPR029063">
    <property type="entry name" value="SAM-dependent_MTases_sf"/>
</dbReference>
<dbReference type="Pfam" id="PF13649">
    <property type="entry name" value="Methyltransf_25"/>
    <property type="match status" value="1"/>
</dbReference>
<dbReference type="RefSeq" id="WP_123191767.1">
    <property type="nucleotide sequence ID" value="NZ_QICD01000005.1"/>
</dbReference>
<evidence type="ECO:0000313" key="2">
    <source>
        <dbReference type="EMBL" id="RNL46939.1"/>
    </source>
</evidence>
<dbReference type="EMBL" id="QICD01000005">
    <property type="protein sequence ID" value="RNL46939.1"/>
    <property type="molecule type" value="Genomic_DNA"/>
</dbReference>
<dbReference type="GO" id="GO:0032259">
    <property type="term" value="P:methylation"/>
    <property type="evidence" value="ECO:0007669"/>
    <property type="project" value="UniProtKB-KW"/>
</dbReference>
<dbReference type="SUPFAM" id="SSF53335">
    <property type="entry name" value="S-adenosyl-L-methionine-dependent methyltransferases"/>
    <property type="match status" value="1"/>
</dbReference>
<keyword evidence="2" id="KW-0489">Methyltransferase</keyword>
<gene>
    <name evidence="2" type="ORF">DMP08_04475</name>
</gene>
<sequence>MEPFSPLLTTHDWNEEWKTLQKLRRRVDDASYWDKRSATFSTKDAPNPYVERFLELAAIRPGETVFDMGCGTGALSVPLGQAGHNVIAADFSQGMLDRMGEQLADLGVRTVSSRRMSWEDDWSAFGVEPGAADVALASRSIATADMRESLLRLTDTARRRVCVTLSTGASPRTDERLLADIGLDQVRGHDYLYAFNILANEGLKPELSYIESAREDTFDSYEDAYEAFARMVNDAATGLVDDDARENALERLRAWTKDNLVENGLSGQPDKKGVAQGRLRLRQPRTVTWAFLAWNK</sequence>
<dbReference type="OrthoDB" id="21342at2"/>
<dbReference type="Proteomes" id="UP000278632">
    <property type="component" value="Unassembled WGS sequence"/>
</dbReference>
<reference evidence="3" key="1">
    <citation type="submission" date="2018-05" db="EMBL/GenBank/DDBJ databases">
        <title>Genome Sequencing of selected type strains of the family Eggerthellaceae.</title>
        <authorList>
            <person name="Danylec N."/>
            <person name="Stoll D.A."/>
            <person name="Doetsch A."/>
            <person name="Huch M."/>
        </authorList>
    </citation>
    <scope>NUCLEOTIDE SEQUENCE [LARGE SCALE GENOMIC DNA]</scope>
    <source>
        <strain evidence="3">DSM 16106</strain>
    </source>
</reference>
<feature type="domain" description="Methyltransferase" evidence="1">
    <location>
        <begin position="65"/>
        <end position="142"/>
    </location>
</feature>
<dbReference type="CDD" id="cd02440">
    <property type="entry name" value="AdoMet_MTases"/>
    <property type="match status" value="1"/>
</dbReference>
<dbReference type="InterPro" id="IPR041698">
    <property type="entry name" value="Methyltransf_25"/>
</dbReference>
<comment type="caution">
    <text evidence="2">The sequence shown here is derived from an EMBL/GenBank/DDBJ whole genome shotgun (WGS) entry which is preliminary data.</text>
</comment>
<dbReference type="AlphaFoldDB" id="A0A3N0BGE4"/>
<protein>
    <submittedName>
        <fullName evidence="2">Methyltransferase type 12</fullName>
    </submittedName>
</protein>
<accession>A0A3N0BGE4</accession>
<keyword evidence="2" id="KW-0808">Transferase</keyword>
<organism evidence="2 3">
    <name type="scientific">Paraeggerthella hongkongensis</name>
    <dbReference type="NCBI Taxonomy" id="230658"/>
    <lineage>
        <taxon>Bacteria</taxon>
        <taxon>Bacillati</taxon>
        <taxon>Actinomycetota</taxon>
        <taxon>Coriobacteriia</taxon>
        <taxon>Eggerthellales</taxon>
        <taxon>Eggerthellaceae</taxon>
        <taxon>Paraeggerthella</taxon>
    </lineage>
</organism>
<dbReference type="GO" id="GO:0008168">
    <property type="term" value="F:methyltransferase activity"/>
    <property type="evidence" value="ECO:0007669"/>
    <property type="project" value="UniProtKB-KW"/>
</dbReference>
<name>A0A3N0BGE4_9ACTN</name>
<evidence type="ECO:0000313" key="3">
    <source>
        <dbReference type="Proteomes" id="UP000278632"/>
    </source>
</evidence>
<proteinExistence type="predicted"/>
<keyword evidence="3" id="KW-1185">Reference proteome</keyword>
<dbReference type="Gene3D" id="3.40.50.150">
    <property type="entry name" value="Vaccinia Virus protein VP39"/>
    <property type="match status" value="1"/>
</dbReference>